<proteinExistence type="predicted"/>
<protein>
    <submittedName>
        <fullName evidence="2">Uncharacterized protein</fullName>
    </submittedName>
</protein>
<gene>
    <name evidence="2" type="ORF">F2Q70_00029346</name>
</gene>
<organism evidence="2">
    <name type="scientific">Brassica cretica</name>
    <name type="common">Mustard</name>
    <dbReference type="NCBI Taxonomy" id="69181"/>
    <lineage>
        <taxon>Eukaryota</taxon>
        <taxon>Viridiplantae</taxon>
        <taxon>Streptophyta</taxon>
        <taxon>Embryophyta</taxon>
        <taxon>Tracheophyta</taxon>
        <taxon>Spermatophyta</taxon>
        <taxon>Magnoliopsida</taxon>
        <taxon>eudicotyledons</taxon>
        <taxon>Gunneridae</taxon>
        <taxon>Pentapetalae</taxon>
        <taxon>rosids</taxon>
        <taxon>malvids</taxon>
        <taxon>Brassicales</taxon>
        <taxon>Brassicaceae</taxon>
        <taxon>Brassiceae</taxon>
        <taxon>Brassica</taxon>
    </lineage>
</organism>
<dbReference type="AlphaFoldDB" id="A0A8S9FQC6"/>
<dbReference type="InterPro" id="IPR011990">
    <property type="entry name" value="TPR-like_helical_dom_sf"/>
</dbReference>
<comment type="caution">
    <text evidence="2">The sequence shown here is derived from an EMBL/GenBank/DDBJ whole genome shotgun (WGS) entry which is preliminary data.</text>
</comment>
<feature type="signal peptide" evidence="1">
    <location>
        <begin position="1"/>
        <end position="19"/>
    </location>
</feature>
<evidence type="ECO:0000313" key="2">
    <source>
        <dbReference type="EMBL" id="KAF2534506.1"/>
    </source>
</evidence>
<evidence type="ECO:0000256" key="1">
    <source>
        <dbReference type="SAM" id="SignalP"/>
    </source>
</evidence>
<feature type="chain" id="PRO_5035732570" evidence="1">
    <location>
        <begin position="20"/>
        <end position="92"/>
    </location>
</feature>
<sequence length="92" mass="10229">MSAFIWNITLLLDAGRVYPATHPLIGLQFYTQGKLEWLLGQTEEAVSSLIKAYDILRISHGTSTPFMKDLSAKLDEARAEASYKLLALEDGN</sequence>
<name>A0A8S9FQC6_BRACR</name>
<dbReference type="EMBL" id="QGKY02002305">
    <property type="protein sequence ID" value="KAF2534506.1"/>
    <property type="molecule type" value="Genomic_DNA"/>
</dbReference>
<keyword evidence="1" id="KW-0732">Signal</keyword>
<reference evidence="2" key="1">
    <citation type="submission" date="2019-12" db="EMBL/GenBank/DDBJ databases">
        <title>Genome sequencing and annotation of Brassica cretica.</title>
        <authorList>
            <person name="Studholme D.J."/>
            <person name="Sarris P.F."/>
        </authorList>
    </citation>
    <scope>NUCLEOTIDE SEQUENCE</scope>
    <source>
        <strain evidence="2">PFS-102/07</strain>
        <tissue evidence="2">Leaf</tissue>
    </source>
</reference>
<dbReference type="Gene3D" id="1.25.40.10">
    <property type="entry name" value="Tetratricopeptide repeat domain"/>
    <property type="match status" value="1"/>
</dbReference>
<accession>A0A8S9FQC6</accession>